<comment type="caution">
    <text evidence="1">The sequence shown here is derived from an EMBL/GenBank/DDBJ whole genome shotgun (WGS) entry which is preliminary data.</text>
</comment>
<dbReference type="EMBL" id="PRDW01000008">
    <property type="protein sequence ID" value="PPB83486.1"/>
    <property type="molecule type" value="Genomic_DNA"/>
</dbReference>
<evidence type="ECO:0008006" key="3">
    <source>
        <dbReference type="Google" id="ProtNLM"/>
    </source>
</evidence>
<keyword evidence="2" id="KW-1185">Reference proteome</keyword>
<dbReference type="Proteomes" id="UP000243096">
    <property type="component" value="Unassembled WGS sequence"/>
</dbReference>
<organism evidence="1 2">
    <name type="scientific">Mycetohabitans endofungorum</name>
    <dbReference type="NCBI Taxonomy" id="417203"/>
    <lineage>
        <taxon>Bacteria</taxon>
        <taxon>Pseudomonadati</taxon>
        <taxon>Pseudomonadota</taxon>
        <taxon>Betaproteobacteria</taxon>
        <taxon>Burkholderiales</taxon>
        <taxon>Burkholderiaceae</taxon>
        <taxon>Mycetohabitans</taxon>
    </lineage>
</organism>
<gene>
    <name evidence="1" type="ORF">B0O95_108147</name>
</gene>
<dbReference type="Gene3D" id="2.40.160.50">
    <property type="entry name" value="membrane protein fhac: a member of the omp85/tpsb transporter family"/>
    <property type="match status" value="1"/>
</dbReference>
<proteinExistence type="predicted"/>
<protein>
    <recommendedName>
        <fullName evidence="3">ShlB/FhaC/HecB family hemolysin secretion/activation protein</fullName>
    </recommendedName>
</protein>
<evidence type="ECO:0000313" key="2">
    <source>
        <dbReference type="Proteomes" id="UP000243096"/>
    </source>
</evidence>
<name>A0A2P5K9T0_9BURK</name>
<accession>A0A2P5K9T0</accession>
<evidence type="ECO:0000313" key="1">
    <source>
        <dbReference type="EMBL" id="PPB83486.1"/>
    </source>
</evidence>
<sequence>HTGQHAYAALDYGQVFGPLTRDQGGTRLVGTALGLRGTVPTRLAIYTYELFAGTPLYRPTALSTARVTVGFRLSAQL</sequence>
<dbReference type="AlphaFoldDB" id="A0A2P5K9T0"/>
<feature type="non-terminal residue" evidence="1">
    <location>
        <position position="1"/>
    </location>
</feature>
<reference evidence="1 2" key="1">
    <citation type="submission" date="2018-01" db="EMBL/GenBank/DDBJ databases">
        <title>Genomic Encyclopedia of Type Strains, Phase III (KMG-III): the genomes of soil and plant-associated and newly described type strains.</title>
        <authorList>
            <person name="Whitman W."/>
        </authorList>
    </citation>
    <scope>NUCLEOTIDE SEQUENCE [LARGE SCALE GENOMIC DNA]</scope>
    <source>
        <strain evidence="1 2">HKI456</strain>
    </source>
</reference>